<keyword evidence="1" id="KW-0805">Transcription regulation</keyword>
<feature type="compositionally biased region" description="Polar residues" evidence="7">
    <location>
        <begin position="891"/>
        <end position="901"/>
    </location>
</feature>
<gene>
    <name evidence="10" type="ORF">PMEA_00003956</name>
</gene>
<dbReference type="SUPFAM" id="SSF103473">
    <property type="entry name" value="MFS general substrate transporter"/>
    <property type="match status" value="1"/>
</dbReference>
<protein>
    <recommendedName>
        <fullName evidence="9">T-box domain-containing protein</fullName>
    </recommendedName>
</protein>
<keyword evidence="2 6" id="KW-0238">DNA-binding</keyword>
<keyword evidence="8" id="KW-1133">Transmembrane helix</keyword>
<dbReference type="EMBL" id="CALNXJ010000012">
    <property type="protein sequence ID" value="CAH3111123.1"/>
    <property type="molecule type" value="Genomic_DNA"/>
</dbReference>
<sequence length="1568" mass="173736">MSVDEDKQFMYRYGWLRFRPSWLQFLNTPKWFLFSLSQYFFTQSIIVNGVYPGSISTIERRFGFSSYMMGMIISSYDIAATILTPLISYIGGSRKKPLFCAWGLFAMGVGFYIFMLPHFVSPPLEATAFITDSNASIDDISVTDPRLCWANRTDQLGNNQCKEETKGGNTLYYALFVLGMVVAGAGCTPMYTLGIPYMDENVKAKVTPMYVGIFAASGILGAAVGFVLISRFLLMFVEPGVETSLTVQDKRWVGNWWIGFAIFGAICVFWSIWLLGFPKEFPLTKKRRELEVSQTKTVIGKERSGYSSLRDLPKATKLVFSSLPFVFVTLGGCLEEFVIAVSAVFMPKVIEVQFYQAPEKSALIYGLMVVPSALVGNILGAYINKRLKLNLTGAAKMCFLVSCFGLVSSSMLFLKCDTPSITGVNTPYPNSSDPHQPSAPCNQACNCSGVSYSPVCDGSLKYFSPCHAGCRKANTTSKGPILYSDCACAVKSGYNSGNLKMGNCGDDCGLKLMLFMAFLTLVSLLTFMNFTPAFIVTLRSVLTGQQSYALGLQNDLMRIFGAIPGPLVFGALLDKTCILWSSRCGDTGSVCLEYDHDGLAQVLLAVMTGCKLITAISFFLSWFFCRRPQGREEIIVGTNKKENDGETSLWYETERHGDNSPQISIKLELVTRSNESSSSKQGVVGEIQTTSDRDDDHKVRKVWQIISLKFEDLTPRKFYTVMIDFVLMDEFRYSFDAGTNTWLPYCREMPVEEGRAKVFVHAETPWNGATLMTNGLTFKTLKLTNSPKTAEKSSQAILLSTMRRYTPRIHVLESPNGIYFDYKLRKEFYFSEMEFIAVSQYRNKNITKLKIDANPFASAYRRDGLHGQAKRRRMEGQVVCEDERTSDDGPPSNSSSVQDSIVNGDELDKESNLSSSNEHPEESSPEESFISDEQQLHGRHLLSPSQEGISKAVPEVTSLTQAELNIQEQSGVISQEKLSTVSLVNQNQTPSETSDSESKLMCEESREWIWGFDQQMLVRHEFENFTEGSQITSHEIRLQNNSYAKEPFCDETKASVNRRKKYVPRRFQRRDDLSSVNTRLVSKDKEQTIEGEAVDKNNLNKKGAKLPQLSNTNSAQDTRQSEFSRCSEELGRTPNECNSSHQPETLSSYVDAVLPSSVRTKTGVLFVIGQNASQSVSIQAEEPLATVTSSSSRTEVLTGSSLDALIALCSKAGTNTLGNRDSTEIVNSQTVNIASLEATNELVHSKGSDSPLCKETEEASINSSIRQRSAESNCTTLVSLTPQTDKQKTVGSCVFPMSSHCSGRASTSHATVTTFAVNKSSGNTLITDLINETPKVTDTYRQSPTVTVECRAGATVVTKSCVENPIPVIVETYSRSHLSNGSKCEQQLDRKQTRYKRIAPAPRKSVNASLDEPACTASVSSSGCDGGVLYPKILDSFTLANCNGPSAAEKSSPLPNLYFIPPCNSNLPQINQAYASSPYFGVTPVDNNFMQEFRLEKFYSLSSTREPVKSPVRPQARYYKTTRTNFSRLSLEPICSVIHPLEGFKRPSLSDNSAITEVSAQRPWGWRS</sequence>
<feature type="region of interest" description="Disordered" evidence="7">
    <location>
        <begin position="864"/>
        <end position="936"/>
    </location>
</feature>
<dbReference type="InterPro" id="IPR008967">
    <property type="entry name" value="p53-like_TF_DNA-bd_sf"/>
</dbReference>
<dbReference type="GO" id="GO:0045893">
    <property type="term" value="P:positive regulation of DNA-templated transcription"/>
    <property type="evidence" value="ECO:0007669"/>
    <property type="project" value="InterPro"/>
</dbReference>
<dbReference type="PANTHER" id="PTHR11388:SF100">
    <property type="entry name" value="SOLUTE CARRIER ORGANIC ANION TRANSPORTER FAMILY MEMBER 4A1"/>
    <property type="match status" value="1"/>
</dbReference>
<feature type="transmembrane region" description="Helical" evidence="8">
    <location>
        <begin position="362"/>
        <end position="382"/>
    </location>
</feature>
<keyword evidence="3" id="KW-1015">Disulfide bond</keyword>
<comment type="caution">
    <text evidence="10">The sequence shown here is derived from an EMBL/GenBank/DDBJ whole genome shotgun (WGS) entry which is preliminary data.</text>
</comment>
<dbReference type="InterPro" id="IPR046360">
    <property type="entry name" value="T-box_DNA-bd"/>
</dbReference>
<organism evidence="10 11">
    <name type="scientific">Pocillopora meandrina</name>
    <dbReference type="NCBI Taxonomy" id="46732"/>
    <lineage>
        <taxon>Eukaryota</taxon>
        <taxon>Metazoa</taxon>
        <taxon>Cnidaria</taxon>
        <taxon>Anthozoa</taxon>
        <taxon>Hexacorallia</taxon>
        <taxon>Scleractinia</taxon>
        <taxon>Astrocoeniina</taxon>
        <taxon>Pocilloporidae</taxon>
        <taxon>Pocillopora</taxon>
    </lineage>
</organism>
<comment type="caution">
    <text evidence="6">Lacks conserved residue(s) required for the propagation of feature annotation.</text>
</comment>
<dbReference type="Pfam" id="PF03137">
    <property type="entry name" value="OATP"/>
    <property type="match status" value="1"/>
</dbReference>
<dbReference type="InterPro" id="IPR036259">
    <property type="entry name" value="MFS_trans_sf"/>
</dbReference>
<dbReference type="InterPro" id="IPR004156">
    <property type="entry name" value="OATP"/>
</dbReference>
<keyword evidence="8" id="KW-0812">Transmembrane</keyword>
<evidence type="ECO:0000256" key="6">
    <source>
        <dbReference type="PROSITE-ProRule" id="PRU00201"/>
    </source>
</evidence>
<dbReference type="CDD" id="cd00182">
    <property type="entry name" value="T-box"/>
    <property type="match status" value="1"/>
</dbReference>
<comment type="subcellular location">
    <subcellularLocation>
        <location evidence="6">Nucleus</location>
    </subcellularLocation>
</comment>
<evidence type="ECO:0000256" key="4">
    <source>
        <dbReference type="ARBA" id="ARBA00023163"/>
    </source>
</evidence>
<feature type="transmembrane region" description="Helical" evidence="8">
    <location>
        <begin position="98"/>
        <end position="120"/>
    </location>
</feature>
<dbReference type="GO" id="GO:0005634">
    <property type="term" value="C:nucleus"/>
    <property type="evidence" value="ECO:0007669"/>
    <property type="project" value="UniProtKB-SubCell"/>
</dbReference>
<evidence type="ECO:0000259" key="9">
    <source>
        <dbReference type="PROSITE" id="PS50252"/>
    </source>
</evidence>
<feature type="transmembrane region" description="Helical" evidence="8">
    <location>
        <begin position="172"/>
        <end position="198"/>
    </location>
</feature>
<dbReference type="SUPFAM" id="SSF49417">
    <property type="entry name" value="p53-like transcription factors"/>
    <property type="match status" value="1"/>
</dbReference>
<dbReference type="Proteomes" id="UP001159428">
    <property type="component" value="Unassembled WGS sequence"/>
</dbReference>
<evidence type="ECO:0000256" key="8">
    <source>
        <dbReference type="SAM" id="Phobius"/>
    </source>
</evidence>
<feature type="transmembrane region" description="Helical" evidence="8">
    <location>
        <begin position="31"/>
        <end position="51"/>
    </location>
</feature>
<feature type="compositionally biased region" description="Polar residues" evidence="7">
    <location>
        <begin position="1108"/>
        <end position="1118"/>
    </location>
</feature>
<dbReference type="GO" id="GO:0003677">
    <property type="term" value="F:DNA binding"/>
    <property type="evidence" value="ECO:0007669"/>
    <property type="project" value="UniProtKB-UniRule"/>
</dbReference>
<dbReference type="NCBIfam" id="TIGR00805">
    <property type="entry name" value="oat"/>
    <property type="match status" value="1"/>
</dbReference>
<keyword evidence="11" id="KW-1185">Reference proteome</keyword>
<feature type="domain" description="T-box" evidence="9">
    <location>
        <begin position="700"/>
        <end position="862"/>
    </location>
</feature>
<evidence type="ECO:0000313" key="10">
    <source>
        <dbReference type="EMBL" id="CAH3111123.1"/>
    </source>
</evidence>
<accession>A0AAU9WBI4</accession>
<feature type="transmembrane region" description="Helical" evidence="8">
    <location>
        <begin position="318"/>
        <end position="342"/>
    </location>
</feature>
<dbReference type="Pfam" id="PF00907">
    <property type="entry name" value="T-box"/>
    <property type="match status" value="1"/>
</dbReference>
<dbReference type="Gene3D" id="2.60.40.820">
    <property type="entry name" value="Transcription factor, T-box"/>
    <property type="match status" value="1"/>
</dbReference>
<feature type="region of interest" description="Disordered" evidence="7">
    <location>
        <begin position="1096"/>
        <end position="1122"/>
    </location>
</feature>
<evidence type="ECO:0000256" key="7">
    <source>
        <dbReference type="SAM" id="MobiDB-lite"/>
    </source>
</evidence>
<dbReference type="PROSITE" id="PS50252">
    <property type="entry name" value="TBOX_3"/>
    <property type="match status" value="1"/>
</dbReference>
<evidence type="ECO:0000256" key="1">
    <source>
        <dbReference type="ARBA" id="ARBA00023015"/>
    </source>
</evidence>
<dbReference type="GO" id="GO:0003700">
    <property type="term" value="F:DNA-binding transcription factor activity"/>
    <property type="evidence" value="ECO:0007669"/>
    <property type="project" value="InterPro"/>
</dbReference>
<evidence type="ECO:0000256" key="2">
    <source>
        <dbReference type="ARBA" id="ARBA00023125"/>
    </source>
</evidence>
<reference evidence="10 11" key="1">
    <citation type="submission" date="2022-05" db="EMBL/GenBank/DDBJ databases">
        <authorList>
            <consortium name="Genoscope - CEA"/>
            <person name="William W."/>
        </authorList>
    </citation>
    <scope>NUCLEOTIDE SEQUENCE [LARGE SCALE GENOMIC DNA]</scope>
</reference>
<keyword evidence="8" id="KW-0472">Membrane</keyword>
<feature type="transmembrane region" description="Helical" evidence="8">
    <location>
        <begin position="210"/>
        <end position="236"/>
    </location>
</feature>
<keyword evidence="4" id="KW-0804">Transcription</keyword>
<dbReference type="SMART" id="SM00425">
    <property type="entry name" value="TBOX"/>
    <property type="match status" value="1"/>
</dbReference>
<evidence type="ECO:0000256" key="5">
    <source>
        <dbReference type="ARBA" id="ARBA00023242"/>
    </source>
</evidence>
<dbReference type="GO" id="GO:0016020">
    <property type="term" value="C:membrane"/>
    <property type="evidence" value="ECO:0007669"/>
    <property type="project" value="InterPro"/>
</dbReference>
<feature type="transmembrane region" description="Helical" evidence="8">
    <location>
        <begin position="512"/>
        <end position="538"/>
    </location>
</feature>
<keyword evidence="5 6" id="KW-0539">Nucleus</keyword>
<feature type="transmembrane region" description="Helical" evidence="8">
    <location>
        <begin position="256"/>
        <end position="277"/>
    </location>
</feature>
<feature type="transmembrane region" description="Helical" evidence="8">
    <location>
        <begin position="602"/>
        <end position="625"/>
    </location>
</feature>
<feature type="transmembrane region" description="Helical" evidence="8">
    <location>
        <begin position="559"/>
        <end position="582"/>
    </location>
</feature>
<evidence type="ECO:0000313" key="11">
    <source>
        <dbReference type="Proteomes" id="UP001159428"/>
    </source>
</evidence>
<feature type="transmembrane region" description="Helical" evidence="8">
    <location>
        <begin position="71"/>
        <end position="91"/>
    </location>
</feature>
<dbReference type="Gene3D" id="1.20.1250.20">
    <property type="entry name" value="MFS general substrate transporter like domains"/>
    <property type="match status" value="1"/>
</dbReference>
<name>A0AAU9WBI4_9CNID</name>
<dbReference type="InterPro" id="IPR036960">
    <property type="entry name" value="T-box_sf"/>
</dbReference>
<dbReference type="PANTHER" id="PTHR11388">
    <property type="entry name" value="ORGANIC ANION TRANSPORTER"/>
    <property type="match status" value="1"/>
</dbReference>
<evidence type="ECO:0000256" key="3">
    <source>
        <dbReference type="ARBA" id="ARBA00023157"/>
    </source>
</evidence>
<proteinExistence type="predicted"/>
<dbReference type="GO" id="GO:0055085">
    <property type="term" value="P:transmembrane transport"/>
    <property type="evidence" value="ECO:0007669"/>
    <property type="project" value="InterPro"/>
</dbReference>
<dbReference type="PRINTS" id="PR00937">
    <property type="entry name" value="TBOX"/>
</dbReference>